<dbReference type="Pfam" id="PF02618">
    <property type="entry name" value="YceG"/>
    <property type="match status" value="1"/>
</dbReference>
<gene>
    <name evidence="7" type="primary">mltG</name>
    <name evidence="7" type="ORF">IAD25_03440</name>
</gene>
<dbReference type="GO" id="GO:0071555">
    <property type="term" value="P:cell wall organization"/>
    <property type="evidence" value="ECO:0007669"/>
    <property type="project" value="UniProtKB-KW"/>
</dbReference>
<dbReference type="InterPro" id="IPR003770">
    <property type="entry name" value="MLTG-like"/>
</dbReference>
<evidence type="ECO:0000256" key="6">
    <source>
        <dbReference type="ARBA" id="ARBA00023316"/>
    </source>
</evidence>
<keyword evidence="3" id="KW-1133">Transmembrane helix</keyword>
<evidence type="ECO:0000313" key="8">
    <source>
        <dbReference type="Proteomes" id="UP000824130"/>
    </source>
</evidence>
<dbReference type="Proteomes" id="UP000824130">
    <property type="component" value="Unassembled WGS sequence"/>
</dbReference>
<dbReference type="AlphaFoldDB" id="A0A9D1N5Y6"/>
<evidence type="ECO:0000256" key="4">
    <source>
        <dbReference type="ARBA" id="ARBA00023136"/>
    </source>
</evidence>
<protein>
    <submittedName>
        <fullName evidence="7">Endolytic transglycosylase MltG</fullName>
    </submittedName>
</protein>
<accession>A0A9D1N5Y6</accession>
<evidence type="ECO:0000256" key="2">
    <source>
        <dbReference type="ARBA" id="ARBA00022692"/>
    </source>
</evidence>
<keyword evidence="2" id="KW-0812">Transmembrane</keyword>
<dbReference type="NCBIfam" id="TIGR00247">
    <property type="entry name" value="endolytic transglycosylase MltG"/>
    <property type="match status" value="1"/>
</dbReference>
<feature type="non-terminal residue" evidence="7">
    <location>
        <position position="1"/>
    </location>
</feature>
<dbReference type="GO" id="GO:0016829">
    <property type="term" value="F:lyase activity"/>
    <property type="evidence" value="ECO:0007669"/>
    <property type="project" value="UniProtKB-KW"/>
</dbReference>
<reference evidence="7" key="2">
    <citation type="journal article" date="2021" name="PeerJ">
        <title>Extensive microbial diversity within the chicken gut microbiome revealed by metagenomics and culture.</title>
        <authorList>
            <person name="Gilroy R."/>
            <person name="Ravi A."/>
            <person name="Getino M."/>
            <person name="Pursley I."/>
            <person name="Horton D.L."/>
            <person name="Alikhan N.F."/>
            <person name="Baker D."/>
            <person name="Gharbi K."/>
            <person name="Hall N."/>
            <person name="Watson M."/>
            <person name="Adriaenssens E.M."/>
            <person name="Foster-Nyarko E."/>
            <person name="Jarju S."/>
            <person name="Secka A."/>
            <person name="Antonio M."/>
            <person name="Oren A."/>
            <person name="Chaudhuri R.R."/>
            <person name="La Ragione R."/>
            <person name="Hildebrand F."/>
            <person name="Pallen M.J."/>
        </authorList>
    </citation>
    <scope>NUCLEOTIDE SEQUENCE</scope>
    <source>
        <strain evidence="7">ChiSjej4B22-8349</strain>
    </source>
</reference>
<name>A0A9D1N5Y6_9FIRM</name>
<organism evidence="7 8">
    <name type="scientific">Candidatus Allocopromorpha excrementipullorum</name>
    <dbReference type="NCBI Taxonomy" id="2840743"/>
    <lineage>
        <taxon>Bacteria</taxon>
        <taxon>Bacillati</taxon>
        <taxon>Bacillota</taxon>
        <taxon>Clostridia</taxon>
        <taxon>Eubacteriales</taxon>
        <taxon>Eubacteriaceae</taxon>
        <taxon>Eubacteriaceae incertae sedis</taxon>
        <taxon>Candidatus Allocopromorpha</taxon>
    </lineage>
</organism>
<dbReference type="PANTHER" id="PTHR30518:SF2">
    <property type="entry name" value="ENDOLYTIC MUREIN TRANSGLYCOSYLASE"/>
    <property type="match status" value="1"/>
</dbReference>
<proteinExistence type="predicted"/>
<evidence type="ECO:0000256" key="5">
    <source>
        <dbReference type="ARBA" id="ARBA00023239"/>
    </source>
</evidence>
<keyword evidence="1" id="KW-1003">Cell membrane</keyword>
<keyword evidence="5" id="KW-0456">Lyase</keyword>
<comment type="caution">
    <text evidence="7">The sequence shown here is derived from an EMBL/GenBank/DDBJ whole genome shotgun (WGS) entry which is preliminary data.</text>
</comment>
<sequence length="273" mass="30845">GGYDTLQANSYMFSKSMTLPEMMDAINTGDFQYISKDRIIIREGLTIPEVAAAIAEEMPFTAEEIIAKWADTTYLRQLIDQYWFLSDSILADGVMYPLEGYLYPETYFITEENPSIESITETMLDMTATELESRREAIDESGFTVHELLTLTSIVEREGSNVKDEMPAIAGVFINRLNEGMNLGSDVTVGYALQKTSLQFTQSELDVDSPYNTRRNAGLPIGPICCVNGEAIDSVLNYEESDYLYFFATENGEIIYSRTNEEHEKAVSENIWY</sequence>
<keyword evidence="6" id="KW-0961">Cell wall biogenesis/degradation</keyword>
<dbReference type="EMBL" id="DVOB01000074">
    <property type="protein sequence ID" value="HIU95747.1"/>
    <property type="molecule type" value="Genomic_DNA"/>
</dbReference>
<evidence type="ECO:0000313" key="7">
    <source>
        <dbReference type="EMBL" id="HIU95747.1"/>
    </source>
</evidence>
<evidence type="ECO:0000256" key="3">
    <source>
        <dbReference type="ARBA" id="ARBA00022989"/>
    </source>
</evidence>
<keyword evidence="4" id="KW-0472">Membrane</keyword>
<evidence type="ECO:0000256" key="1">
    <source>
        <dbReference type="ARBA" id="ARBA00022475"/>
    </source>
</evidence>
<reference evidence="7" key="1">
    <citation type="submission" date="2020-10" db="EMBL/GenBank/DDBJ databases">
        <authorList>
            <person name="Gilroy R."/>
        </authorList>
    </citation>
    <scope>NUCLEOTIDE SEQUENCE</scope>
    <source>
        <strain evidence="7">ChiSjej4B22-8349</strain>
    </source>
</reference>
<dbReference type="PANTHER" id="PTHR30518">
    <property type="entry name" value="ENDOLYTIC MUREIN TRANSGLYCOSYLASE"/>
    <property type="match status" value="1"/>
</dbReference>